<dbReference type="InterPro" id="IPR036259">
    <property type="entry name" value="MFS_trans_sf"/>
</dbReference>
<keyword evidence="4 7" id="KW-1133">Transmembrane helix</keyword>
<dbReference type="Gene3D" id="1.20.1250.20">
    <property type="entry name" value="MFS general substrate transporter like domains"/>
    <property type="match status" value="1"/>
</dbReference>
<dbReference type="InterPro" id="IPR011701">
    <property type="entry name" value="MFS"/>
</dbReference>
<keyword evidence="3 7" id="KW-0812">Transmembrane</keyword>
<evidence type="ECO:0000256" key="6">
    <source>
        <dbReference type="SAM" id="MobiDB-lite"/>
    </source>
</evidence>
<dbReference type="EMBL" id="JAMYJR010000048">
    <property type="protein sequence ID" value="MCO8276557.1"/>
    <property type="molecule type" value="Genomic_DNA"/>
</dbReference>
<evidence type="ECO:0000256" key="5">
    <source>
        <dbReference type="ARBA" id="ARBA00023136"/>
    </source>
</evidence>
<evidence type="ECO:0000256" key="3">
    <source>
        <dbReference type="ARBA" id="ARBA00022692"/>
    </source>
</evidence>
<evidence type="ECO:0000256" key="2">
    <source>
        <dbReference type="ARBA" id="ARBA00022448"/>
    </source>
</evidence>
<feature type="transmembrane region" description="Helical" evidence="7">
    <location>
        <begin position="300"/>
        <end position="320"/>
    </location>
</feature>
<feature type="transmembrane region" description="Helical" evidence="7">
    <location>
        <begin position="144"/>
        <end position="163"/>
    </location>
</feature>
<dbReference type="RefSeq" id="WP_253242584.1">
    <property type="nucleotide sequence ID" value="NZ_JAMYJR010000048.1"/>
</dbReference>
<dbReference type="PROSITE" id="PS50850">
    <property type="entry name" value="MFS"/>
    <property type="match status" value="1"/>
</dbReference>
<evidence type="ECO:0000313" key="10">
    <source>
        <dbReference type="Proteomes" id="UP001523369"/>
    </source>
</evidence>
<keyword evidence="2" id="KW-0813">Transport</keyword>
<feature type="transmembrane region" description="Helical" evidence="7">
    <location>
        <begin position="201"/>
        <end position="222"/>
    </location>
</feature>
<keyword evidence="10" id="KW-1185">Reference proteome</keyword>
<feature type="compositionally biased region" description="Pro residues" evidence="6">
    <location>
        <begin position="470"/>
        <end position="485"/>
    </location>
</feature>
<dbReference type="Proteomes" id="UP001523369">
    <property type="component" value="Unassembled WGS sequence"/>
</dbReference>
<keyword evidence="5 7" id="KW-0472">Membrane</keyword>
<feature type="transmembrane region" description="Helical" evidence="7">
    <location>
        <begin position="361"/>
        <end position="386"/>
    </location>
</feature>
<feature type="transmembrane region" description="Helical" evidence="7">
    <location>
        <begin position="438"/>
        <end position="460"/>
    </location>
</feature>
<feature type="transmembrane region" description="Helical" evidence="7">
    <location>
        <begin position="83"/>
        <end position="102"/>
    </location>
</feature>
<evidence type="ECO:0000256" key="1">
    <source>
        <dbReference type="ARBA" id="ARBA00004429"/>
    </source>
</evidence>
<dbReference type="SUPFAM" id="SSF103473">
    <property type="entry name" value="MFS general substrate transporter"/>
    <property type="match status" value="1"/>
</dbReference>
<feature type="domain" description="Major facilitator superfamily (MFS) profile" evidence="8">
    <location>
        <begin position="18"/>
        <end position="465"/>
    </location>
</feature>
<dbReference type="InterPro" id="IPR020846">
    <property type="entry name" value="MFS_dom"/>
</dbReference>
<feature type="transmembrane region" description="Helical" evidence="7">
    <location>
        <begin position="228"/>
        <end position="249"/>
    </location>
</feature>
<protein>
    <submittedName>
        <fullName evidence="9">MFS transporter</fullName>
    </submittedName>
</protein>
<dbReference type="CDD" id="cd17502">
    <property type="entry name" value="MFS_Azr1_MDR_like"/>
    <property type="match status" value="1"/>
</dbReference>
<name>A0ABT1E0C3_9ACTN</name>
<dbReference type="PANTHER" id="PTHR23501:SF191">
    <property type="entry name" value="VACUOLAR BASIC AMINO ACID TRANSPORTER 4"/>
    <property type="match status" value="1"/>
</dbReference>
<evidence type="ECO:0000259" key="8">
    <source>
        <dbReference type="PROSITE" id="PS50850"/>
    </source>
</evidence>
<comment type="caution">
    <text evidence="9">The sequence shown here is derived from an EMBL/GenBank/DDBJ whole genome shotgun (WGS) entry which is preliminary data.</text>
</comment>
<feature type="transmembrane region" description="Helical" evidence="7">
    <location>
        <begin position="332"/>
        <end position="355"/>
    </location>
</feature>
<dbReference type="PANTHER" id="PTHR23501">
    <property type="entry name" value="MAJOR FACILITATOR SUPERFAMILY"/>
    <property type="match status" value="1"/>
</dbReference>
<feature type="transmembrane region" description="Helical" evidence="7">
    <location>
        <begin position="407"/>
        <end position="426"/>
    </location>
</feature>
<feature type="transmembrane region" description="Helical" evidence="7">
    <location>
        <begin position="169"/>
        <end position="189"/>
    </location>
</feature>
<evidence type="ECO:0000313" key="9">
    <source>
        <dbReference type="EMBL" id="MCO8276557.1"/>
    </source>
</evidence>
<dbReference type="Pfam" id="PF07690">
    <property type="entry name" value="MFS_1"/>
    <property type="match status" value="1"/>
</dbReference>
<feature type="transmembrane region" description="Helical" evidence="7">
    <location>
        <begin position="53"/>
        <end position="71"/>
    </location>
</feature>
<organism evidence="9 10">
    <name type="scientific">Paractinoplanes aksuensis</name>
    <dbReference type="NCBI Taxonomy" id="2939490"/>
    <lineage>
        <taxon>Bacteria</taxon>
        <taxon>Bacillati</taxon>
        <taxon>Actinomycetota</taxon>
        <taxon>Actinomycetes</taxon>
        <taxon>Micromonosporales</taxon>
        <taxon>Micromonosporaceae</taxon>
        <taxon>Paractinoplanes</taxon>
    </lineage>
</organism>
<feature type="transmembrane region" description="Helical" evidence="7">
    <location>
        <begin position="270"/>
        <end position="294"/>
    </location>
</feature>
<gene>
    <name evidence="9" type="ORF">M1L60_38865</name>
</gene>
<reference evidence="9 10" key="1">
    <citation type="submission" date="2022-06" db="EMBL/GenBank/DDBJ databases">
        <title>New Species of the Genus Actinoplanes, ActinopZanes ferrugineus.</title>
        <authorList>
            <person name="Ding P."/>
        </authorList>
    </citation>
    <scope>NUCLEOTIDE SEQUENCE [LARGE SCALE GENOMIC DNA]</scope>
    <source>
        <strain evidence="9 10">TRM88003</strain>
    </source>
</reference>
<dbReference type="Gene3D" id="1.20.1720.10">
    <property type="entry name" value="Multidrug resistance protein D"/>
    <property type="match status" value="1"/>
</dbReference>
<feature type="transmembrane region" description="Helical" evidence="7">
    <location>
        <begin position="108"/>
        <end position="132"/>
    </location>
</feature>
<evidence type="ECO:0000256" key="7">
    <source>
        <dbReference type="SAM" id="Phobius"/>
    </source>
</evidence>
<sequence length="513" mass="53402">MNMVPENNVGFRSERGPVLAAVMLSTALIAIDSTIIATAVPSIVDDIGGFTEFPWLFSVYLLAQAVSVPIYGKLNDLFGRKPVVLWGIGLFLVGSVLCGLAWSMLTLIIFRVVQGLGAGAIAPTTITIVGDLYTVRERAKVQGYLASVWGISSVVGPTLGGVFSEYVDWRWIFLVNIPLCLLAGGMIFTKFHERAERRHPVIDYRGAALLTAGLTLVILGVLEGGQAWAWVSPASLVTLGGGLVLLLVFGLVERGASEPVLPLWVFRRRLLVTSGQLAVGVGAILLGLSSYVPIYVQDVLGYGPLVAGFALAALTLGWPITAGQAGRVYLRVGFRATALIGTALVTAGCALLLLLGASSSVWSVGVYCLIIGLGMGLTAAPTLIAAQSSVGWSERGVVTANNIFLRSLGSALGAAVFGAIANAIIGGDTVDPALLTTAVHRIFIGMLLVALVMIVLAALIPRSADAVTTSPPPSDVTPDPNPAPTPDTRSAPTLDLTSEHRAASASDSDSGPR</sequence>
<feature type="region of interest" description="Disordered" evidence="6">
    <location>
        <begin position="465"/>
        <end position="513"/>
    </location>
</feature>
<proteinExistence type="predicted"/>
<evidence type="ECO:0000256" key="4">
    <source>
        <dbReference type="ARBA" id="ARBA00022989"/>
    </source>
</evidence>
<comment type="subcellular location">
    <subcellularLocation>
        <location evidence="1">Cell inner membrane</location>
        <topology evidence="1">Multi-pass membrane protein</topology>
    </subcellularLocation>
</comment>
<accession>A0ABT1E0C3</accession>